<proteinExistence type="inferred from homology"/>
<dbReference type="Pfam" id="PF00698">
    <property type="entry name" value="Acyl_transf_1"/>
    <property type="match status" value="1"/>
</dbReference>
<dbReference type="InterPro" id="IPR024925">
    <property type="entry name" value="Malonyl_CoA-ACP_transAc"/>
</dbReference>
<dbReference type="RefSeq" id="WP_216440957.1">
    <property type="nucleotide sequence ID" value="NZ_JAHLQF010000005.1"/>
</dbReference>
<evidence type="ECO:0000313" key="5">
    <source>
        <dbReference type="Proteomes" id="UP000726170"/>
    </source>
</evidence>
<dbReference type="Proteomes" id="UP000726170">
    <property type="component" value="Unassembled WGS sequence"/>
</dbReference>
<dbReference type="NCBIfam" id="TIGR00128">
    <property type="entry name" value="fabD"/>
    <property type="match status" value="1"/>
</dbReference>
<keyword evidence="2 4" id="KW-0012">Acyltransferase</keyword>
<comment type="caution">
    <text evidence="4">The sequence shown here is derived from an EMBL/GenBank/DDBJ whole genome shotgun (WGS) entry which is preliminary data.</text>
</comment>
<dbReference type="PANTHER" id="PTHR42681:SF1">
    <property type="entry name" value="MALONYL-COA-ACYL CARRIER PROTEIN TRANSACYLASE, MITOCHONDRIAL"/>
    <property type="match status" value="1"/>
</dbReference>
<dbReference type="EMBL" id="JAHLQF010000005">
    <property type="protein sequence ID" value="MBU5486355.1"/>
    <property type="molecule type" value="Genomic_DNA"/>
</dbReference>
<organism evidence="4 5">
    <name type="scientific">Clostridium mobile</name>
    <dbReference type="NCBI Taxonomy" id="2841512"/>
    <lineage>
        <taxon>Bacteria</taxon>
        <taxon>Bacillati</taxon>
        <taxon>Bacillota</taxon>
        <taxon>Clostridia</taxon>
        <taxon>Eubacteriales</taxon>
        <taxon>Clostridiaceae</taxon>
        <taxon>Clostridium</taxon>
    </lineage>
</organism>
<dbReference type="InterPro" id="IPR004410">
    <property type="entry name" value="Malonyl_CoA-ACP_transAc_FabD"/>
</dbReference>
<evidence type="ECO:0000259" key="3">
    <source>
        <dbReference type="SMART" id="SM00827"/>
    </source>
</evidence>
<dbReference type="InterPro" id="IPR014043">
    <property type="entry name" value="Acyl_transferase_dom"/>
</dbReference>
<dbReference type="PIRSF" id="PIRSF000446">
    <property type="entry name" value="Mct"/>
    <property type="match status" value="1"/>
</dbReference>
<dbReference type="GO" id="GO:0004314">
    <property type="term" value="F:[acyl-carrier-protein] S-malonyltransferase activity"/>
    <property type="evidence" value="ECO:0007669"/>
    <property type="project" value="UniProtKB-EC"/>
</dbReference>
<keyword evidence="1 2" id="KW-0808">Transferase</keyword>
<evidence type="ECO:0000256" key="1">
    <source>
        <dbReference type="ARBA" id="ARBA00022679"/>
    </source>
</evidence>
<dbReference type="SMART" id="SM00827">
    <property type="entry name" value="PKS_AT"/>
    <property type="match status" value="1"/>
</dbReference>
<comment type="similarity">
    <text evidence="2">Belongs to the fabD family.</text>
</comment>
<comment type="catalytic activity">
    <reaction evidence="2">
        <text>holo-[ACP] + malonyl-CoA = malonyl-[ACP] + CoA</text>
        <dbReference type="Rhea" id="RHEA:41792"/>
        <dbReference type="Rhea" id="RHEA-COMP:9623"/>
        <dbReference type="Rhea" id="RHEA-COMP:9685"/>
        <dbReference type="ChEBI" id="CHEBI:57287"/>
        <dbReference type="ChEBI" id="CHEBI:57384"/>
        <dbReference type="ChEBI" id="CHEBI:64479"/>
        <dbReference type="ChEBI" id="CHEBI:78449"/>
        <dbReference type="EC" id="2.3.1.39"/>
    </reaction>
</comment>
<dbReference type="PANTHER" id="PTHR42681">
    <property type="entry name" value="MALONYL-COA-ACYL CARRIER PROTEIN TRANSACYLASE, MITOCHONDRIAL"/>
    <property type="match status" value="1"/>
</dbReference>
<accession>A0ABS6EPN6</accession>
<evidence type="ECO:0000256" key="2">
    <source>
        <dbReference type="PIRNR" id="PIRNR000446"/>
    </source>
</evidence>
<keyword evidence="5" id="KW-1185">Reference proteome</keyword>
<feature type="domain" description="Malonyl-CoA:ACP transacylase (MAT)" evidence="3">
    <location>
        <begin position="9"/>
        <end position="306"/>
    </location>
</feature>
<reference evidence="4 5" key="1">
    <citation type="submission" date="2021-06" db="EMBL/GenBank/DDBJ databases">
        <authorList>
            <person name="Sun Q."/>
            <person name="Li D."/>
        </authorList>
    </citation>
    <scope>NUCLEOTIDE SEQUENCE [LARGE SCALE GENOMIC DNA]</scope>
    <source>
        <strain evidence="4 5">MSJ-11</strain>
    </source>
</reference>
<dbReference type="InterPro" id="IPR050858">
    <property type="entry name" value="Mal-CoA-ACP_Trans/PKS_FabD"/>
</dbReference>
<name>A0ABS6EPN6_9CLOT</name>
<gene>
    <name evidence="4" type="primary">fabD</name>
    <name evidence="4" type="ORF">KQI86_18760</name>
</gene>
<protein>
    <recommendedName>
        <fullName evidence="2">Malonyl CoA-acyl carrier protein transacylase</fullName>
        <ecNumber evidence="2">2.3.1.39</ecNumber>
    </recommendedName>
</protein>
<evidence type="ECO:0000313" key="4">
    <source>
        <dbReference type="EMBL" id="MBU5486355.1"/>
    </source>
</evidence>
<sequence length="313" mass="34636">MENKKIAFLFPGQGSQYLAMGKELYDNFSECKNIFHEADEVLGLSISEMCFTGQEEELARTENTQPAILTHSIGTLKIFERYGITPTVVAGLSLGEYSALVCSKRLDFYQAVNLVRRRGKYMEEAVPKGKGGMAAILGLDKENIDEICKRASSLGIVEPANFNCPGQIVIAGELNALNYACEIAKEKGALKAVILNVSGPFHSSMLAKASDKLEKELKEIEFKKSSIPLITNVTGDYLEDSNIKSILKKQIVSPVKWEHSIDKMFQDGIEIFIEIGPGKALSSFVKKINRKAEAYNIEDLKSLDRTLKALNIE</sequence>
<dbReference type="EC" id="2.3.1.39" evidence="2"/>